<evidence type="ECO:0000256" key="1">
    <source>
        <dbReference type="SAM" id="MobiDB-lite"/>
    </source>
</evidence>
<feature type="compositionally biased region" description="Gly residues" evidence="1">
    <location>
        <begin position="184"/>
        <end position="202"/>
    </location>
</feature>
<evidence type="ECO:0000313" key="3">
    <source>
        <dbReference type="Proteomes" id="UP000635606"/>
    </source>
</evidence>
<dbReference type="AlphaFoldDB" id="A0A8J4EBX1"/>
<organism evidence="2 3">
    <name type="scientific">Virgisporangium ochraceum</name>
    <dbReference type="NCBI Taxonomy" id="65505"/>
    <lineage>
        <taxon>Bacteria</taxon>
        <taxon>Bacillati</taxon>
        <taxon>Actinomycetota</taxon>
        <taxon>Actinomycetes</taxon>
        <taxon>Micromonosporales</taxon>
        <taxon>Micromonosporaceae</taxon>
        <taxon>Virgisporangium</taxon>
    </lineage>
</organism>
<keyword evidence="3" id="KW-1185">Reference proteome</keyword>
<accession>A0A8J4EBX1</accession>
<feature type="compositionally biased region" description="Basic and acidic residues" evidence="1">
    <location>
        <begin position="208"/>
        <end position="226"/>
    </location>
</feature>
<protein>
    <submittedName>
        <fullName evidence="2">Uncharacterized protein</fullName>
    </submittedName>
</protein>
<evidence type="ECO:0000313" key="2">
    <source>
        <dbReference type="EMBL" id="GIJ66267.1"/>
    </source>
</evidence>
<comment type="caution">
    <text evidence="2">The sequence shown here is derived from an EMBL/GenBank/DDBJ whole genome shotgun (WGS) entry which is preliminary data.</text>
</comment>
<sequence length="326" mass="33693">MGARLMGEREIRPAGRYEWEGILRRTRATGLVGASDHIGKNGKPTKGAVSPSLFKAVAFAFASYANTDGGSVRPGDATIAVDVECSIKTVRTIRTTLLDLGLLQRVGGRRAGSGEEYRLTIPGDLLDRVEVLSPAQHLLAARSVREAARGKRGGSGGPPTPPVDNPAVGGPVDHPDGSIVAKLGGSGGPTEIGYGGSGGPASGGPPDPRTDQDRPPKSTDHPDADLRTAVTAPRATQPPKTQIPGKSKCAEHGLAGGLRDDGKPACPLCRVVATRELNTAEPPAADNVVQFRPRQAELRACLGCCAPTDHPDRLCPACRPAQSGAS</sequence>
<dbReference type="EMBL" id="BOPH01000017">
    <property type="protein sequence ID" value="GIJ66267.1"/>
    <property type="molecule type" value="Genomic_DNA"/>
</dbReference>
<reference evidence="2" key="1">
    <citation type="submission" date="2021-01" db="EMBL/GenBank/DDBJ databases">
        <title>Whole genome shotgun sequence of Virgisporangium ochraceum NBRC 16418.</title>
        <authorList>
            <person name="Komaki H."/>
            <person name="Tamura T."/>
        </authorList>
    </citation>
    <scope>NUCLEOTIDE SEQUENCE</scope>
    <source>
        <strain evidence="2">NBRC 16418</strain>
    </source>
</reference>
<proteinExistence type="predicted"/>
<gene>
    <name evidence="2" type="ORF">Voc01_011840</name>
</gene>
<dbReference type="Proteomes" id="UP000635606">
    <property type="component" value="Unassembled WGS sequence"/>
</dbReference>
<feature type="region of interest" description="Disordered" evidence="1">
    <location>
        <begin position="145"/>
        <end position="249"/>
    </location>
</feature>
<name>A0A8J4EBX1_9ACTN</name>
<dbReference type="RefSeq" id="WP_203926248.1">
    <property type="nucleotide sequence ID" value="NZ_BOPH01000017.1"/>
</dbReference>